<organism evidence="3 4">
    <name type="scientific">Schistosoma mekongi</name>
    <name type="common">Parasitic worm</name>
    <dbReference type="NCBI Taxonomy" id="38744"/>
    <lineage>
        <taxon>Eukaryota</taxon>
        <taxon>Metazoa</taxon>
        <taxon>Spiralia</taxon>
        <taxon>Lophotrochozoa</taxon>
        <taxon>Platyhelminthes</taxon>
        <taxon>Trematoda</taxon>
        <taxon>Digenea</taxon>
        <taxon>Strigeidida</taxon>
        <taxon>Schistosomatoidea</taxon>
        <taxon>Schistosomatidae</taxon>
        <taxon>Schistosoma</taxon>
    </lineage>
</organism>
<evidence type="ECO:0000256" key="1">
    <source>
        <dbReference type="SAM" id="Phobius"/>
    </source>
</evidence>
<feature type="transmembrane region" description="Helical" evidence="1">
    <location>
        <begin position="755"/>
        <end position="776"/>
    </location>
</feature>
<dbReference type="InterPro" id="IPR002656">
    <property type="entry name" value="Acyl_transf_3_dom"/>
</dbReference>
<keyword evidence="1" id="KW-0472">Membrane</keyword>
<feature type="transmembrane region" description="Helical" evidence="1">
    <location>
        <begin position="725"/>
        <end position="743"/>
    </location>
</feature>
<feature type="transmembrane region" description="Helical" evidence="1">
    <location>
        <begin position="548"/>
        <end position="564"/>
    </location>
</feature>
<dbReference type="Pfam" id="PF20146">
    <property type="entry name" value="NRF"/>
    <property type="match status" value="1"/>
</dbReference>
<feature type="transmembrane region" description="Helical" evidence="1">
    <location>
        <begin position="643"/>
        <end position="665"/>
    </location>
</feature>
<feature type="transmembrane region" description="Helical" evidence="1">
    <location>
        <begin position="571"/>
        <end position="591"/>
    </location>
</feature>
<feature type="domain" description="Nose resistant-to-fluoxetine protein N-terminal" evidence="2">
    <location>
        <begin position="114"/>
        <end position="241"/>
    </location>
</feature>
<dbReference type="EMBL" id="JALJAT010000002">
    <property type="protein sequence ID" value="KAK4472217.1"/>
    <property type="molecule type" value="Genomic_DNA"/>
</dbReference>
<accession>A0AAE1ZE79</accession>
<keyword evidence="1" id="KW-1133">Transmembrane helix</keyword>
<proteinExistence type="predicted"/>
<dbReference type="Proteomes" id="UP001292079">
    <property type="component" value="Unassembled WGS sequence"/>
</dbReference>
<feature type="transmembrane region" description="Helical" evidence="1">
    <location>
        <begin position="251"/>
        <end position="280"/>
    </location>
</feature>
<feature type="transmembrane region" description="Helical" evidence="1">
    <location>
        <begin position="611"/>
        <end position="631"/>
    </location>
</feature>
<evidence type="ECO:0000313" key="3">
    <source>
        <dbReference type="EMBL" id="KAK4472217.1"/>
    </source>
</evidence>
<sequence length="798" mass="90683">KQHQHLKYIYIVSSLFLPNIRYLLHNTPHTSSSKIMRWLPYYIPILALYLPIYAHNNHLPIYSYDNSILILLHPFDQKILNVFAALMNYTRVSTNEWLMFLDRKHLHDNPFLNNSACVVDVTSILYGISRSNEKAMKWLDAAGKIVPGISGGAINWVGSMELCRNITDFSYGVSRHVQGKYCTAYVKLPTSDDLPQQLSFELNYGVCIPHSCTKDDLIWLLDMVFSRVNLSVDDSTSFCHAAIGELPKDGWFWVAMSLLVIVTFLLTSGTLVDVVMWCLWSYHTYAYSYNRLTNPNMSVETLSTSEALVDCVGIAEDENMAERTQSNHSNSNEVHYSEYRSNKLSNTNLFVKFISNYSVPYNTFRLWNSKPGQVVNKSGQLCDHPLLCLDGIRFMTMCWIIYGHCIAFSMFVSNNMLLYSQIHQGTWTYQVIIGATLAVDTFFFMSGTLSTYLNISKLRRITNWKSWIKFWCNFVFHRTLRLTPAYLLVLILYTGLFIHAYVGPLYPQTPNLTDIKFCRDHWWITYLNNFIYPHELCMGWSWYLSNEFQFSIVLAPIFLSLLAWNETIGVLFGFGLIISSIAVTFGISYANDYLPGVLSFPSFTTIYIKPYTRWSTYAIGLLCGWFLEKYTNILQDVGIKMKVMIALIGICLSSIFCVSTVYGLYGLLSGKVEPFTTFGAAAYTAFHRPIFALGVAIVVSMCALGCGGPLHSILTLPVFCVPARLTYTAYLVHPIVTMFIVLGSQNPLLLDNLHLIVRFFAVMPITYFVGLIVSLATESPVIAMTHVSGRQKLSSVKS</sequence>
<dbReference type="InterPro" id="IPR006621">
    <property type="entry name" value="Nose-resist-to-fluoxetine_N"/>
</dbReference>
<evidence type="ECO:0000259" key="2">
    <source>
        <dbReference type="SMART" id="SM00703"/>
    </source>
</evidence>
<keyword evidence="4" id="KW-1185">Reference proteome</keyword>
<dbReference type="InterPro" id="IPR052728">
    <property type="entry name" value="O2_lipid_transport_reg"/>
</dbReference>
<dbReference type="AlphaFoldDB" id="A0AAE1ZE79"/>
<protein>
    <recommendedName>
        <fullName evidence="2">Nose resistant-to-fluoxetine protein N-terminal domain-containing protein</fullName>
    </recommendedName>
</protein>
<feature type="transmembrane region" description="Helical" evidence="1">
    <location>
        <begin position="685"/>
        <end position="704"/>
    </location>
</feature>
<evidence type="ECO:0000313" key="4">
    <source>
        <dbReference type="Proteomes" id="UP001292079"/>
    </source>
</evidence>
<dbReference type="PANTHER" id="PTHR11161">
    <property type="entry name" value="O-ACYLTRANSFERASE"/>
    <property type="match status" value="1"/>
</dbReference>
<keyword evidence="1" id="KW-0812">Transmembrane</keyword>
<dbReference type="SMART" id="SM00703">
    <property type="entry name" value="NRF"/>
    <property type="match status" value="1"/>
</dbReference>
<name>A0AAE1ZE79_SCHME</name>
<dbReference type="PANTHER" id="PTHR11161:SF12">
    <property type="entry name" value="ACYLTRANSFERASE 3 DOMAIN-CONTAINING PROTEIN-RELATED"/>
    <property type="match status" value="1"/>
</dbReference>
<reference evidence="3" key="1">
    <citation type="submission" date="2022-04" db="EMBL/GenBank/DDBJ databases">
        <authorList>
            <person name="Xu L."/>
            <person name="Lv Z."/>
        </authorList>
    </citation>
    <scope>NUCLEOTIDE SEQUENCE</scope>
    <source>
        <strain evidence="3">LV_2022a</strain>
    </source>
</reference>
<feature type="non-terminal residue" evidence="3">
    <location>
        <position position="1"/>
    </location>
</feature>
<feature type="transmembrane region" description="Helical" evidence="1">
    <location>
        <begin position="485"/>
        <end position="502"/>
    </location>
</feature>
<dbReference type="GO" id="GO:0016747">
    <property type="term" value="F:acyltransferase activity, transferring groups other than amino-acyl groups"/>
    <property type="evidence" value="ECO:0007669"/>
    <property type="project" value="InterPro"/>
</dbReference>
<dbReference type="Pfam" id="PF01757">
    <property type="entry name" value="Acyl_transf_3"/>
    <property type="match status" value="1"/>
</dbReference>
<feature type="transmembrane region" description="Helical" evidence="1">
    <location>
        <begin position="399"/>
        <end position="419"/>
    </location>
</feature>
<gene>
    <name evidence="3" type="ORF">MN116_000522</name>
</gene>
<comment type="caution">
    <text evidence="3">The sequence shown here is derived from an EMBL/GenBank/DDBJ whole genome shotgun (WGS) entry which is preliminary data.</text>
</comment>
<feature type="transmembrane region" description="Helical" evidence="1">
    <location>
        <begin position="431"/>
        <end position="455"/>
    </location>
</feature>
<reference evidence="3" key="2">
    <citation type="journal article" date="2023" name="Infect Dis Poverty">
        <title>Chromosome-scale genome of the human blood fluke Schistosoma mekongi and its implications for public health.</title>
        <authorList>
            <person name="Zhou M."/>
            <person name="Xu L."/>
            <person name="Xu D."/>
            <person name="Chen W."/>
            <person name="Khan J."/>
            <person name="Hu Y."/>
            <person name="Huang H."/>
            <person name="Wei H."/>
            <person name="Zhang Y."/>
            <person name="Chusongsang P."/>
            <person name="Tanasarnprasert K."/>
            <person name="Hu X."/>
            <person name="Limpanont Y."/>
            <person name="Lv Z."/>
        </authorList>
    </citation>
    <scope>NUCLEOTIDE SEQUENCE</scope>
    <source>
        <strain evidence="3">LV_2022a</strain>
    </source>
</reference>